<feature type="compositionally biased region" description="Pro residues" evidence="1">
    <location>
        <begin position="11"/>
        <end position="22"/>
    </location>
</feature>
<dbReference type="PhylomeDB" id="A0A0A2KBB7"/>
<reference evidence="2 3" key="1">
    <citation type="journal article" date="2015" name="Mol. Plant Microbe Interact.">
        <title>Genome, transcriptome, and functional analyses of Penicillium expansum provide new insights into secondary metabolism and pathogenicity.</title>
        <authorList>
            <person name="Ballester A.R."/>
            <person name="Marcet-Houben M."/>
            <person name="Levin E."/>
            <person name="Sela N."/>
            <person name="Selma-Lazaro C."/>
            <person name="Carmona L."/>
            <person name="Wisniewski M."/>
            <person name="Droby S."/>
            <person name="Gonzalez-Candelas L."/>
            <person name="Gabaldon T."/>
        </authorList>
    </citation>
    <scope>NUCLEOTIDE SEQUENCE [LARGE SCALE GENOMIC DNA]</scope>
    <source>
        <strain evidence="2 3">MD-8</strain>
    </source>
</reference>
<dbReference type="GeneID" id="27672764"/>
<dbReference type="AlphaFoldDB" id="A0A0A2KBB7"/>
<evidence type="ECO:0000313" key="3">
    <source>
        <dbReference type="Proteomes" id="UP000030143"/>
    </source>
</evidence>
<sequence>MTDRNDRAPPVGDPPTDTPPVNNPHNAESHENPPHPPSDEPADVNPGTTRGLDHRATGVNTNIPALMTGTGAAPAGPWAAYIKAPPFNTTTKGEPLNSELLCKLSPKTAINEPPLRPRLAHYWNPAGFVAEITASIARVEGATTQVVGYEVLQQCESCKEDEGPFSHCVWDSDADKCSNCHWLGNNHHFSLSRLPVPPTTPSLTGQRLLSTTELAEARTELTSLLMQRDILNERYSQLDFSLARVHIAIFWLYDDHNLMNSAVIHHNYAEVSEGLEGLEVSIHDLWVIQMEL</sequence>
<evidence type="ECO:0000313" key="2">
    <source>
        <dbReference type="EMBL" id="KGO57392.1"/>
    </source>
</evidence>
<name>A0A0A2KBB7_PENEN</name>
<protein>
    <submittedName>
        <fullName evidence="2">Uncharacterized protein</fullName>
    </submittedName>
</protein>
<dbReference type="RefSeq" id="XP_016599060.1">
    <property type="nucleotide sequence ID" value="XM_016737345.1"/>
</dbReference>
<dbReference type="Pfam" id="PF12511">
    <property type="entry name" value="DUF3716"/>
    <property type="match status" value="1"/>
</dbReference>
<proteinExistence type="predicted"/>
<keyword evidence="3" id="KW-1185">Reference proteome</keyword>
<organism evidence="2 3">
    <name type="scientific">Penicillium expansum</name>
    <name type="common">Blue mold rot fungus</name>
    <dbReference type="NCBI Taxonomy" id="27334"/>
    <lineage>
        <taxon>Eukaryota</taxon>
        <taxon>Fungi</taxon>
        <taxon>Dikarya</taxon>
        <taxon>Ascomycota</taxon>
        <taxon>Pezizomycotina</taxon>
        <taxon>Eurotiomycetes</taxon>
        <taxon>Eurotiomycetidae</taxon>
        <taxon>Eurotiales</taxon>
        <taxon>Aspergillaceae</taxon>
        <taxon>Penicillium</taxon>
    </lineage>
</organism>
<evidence type="ECO:0000256" key="1">
    <source>
        <dbReference type="SAM" id="MobiDB-lite"/>
    </source>
</evidence>
<feature type="region of interest" description="Disordered" evidence="1">
    <location>
        <begin position="1"/>
        <end position="56"/>
    </location>
</feature>
<dbReference type="VEuPathDB" id="FungiDB:PEXP_096730"/>
<comment type="caution">
    <text evidence="2">The sequence shown here is derived from an EMBL/GenBank/DDBJ whole genome shotgun (WGS) entry which is preliminary data.</text>
</comment>
<gene>
    <name evidence="2" type="ORF">PEX2_000670</name>
</gene>
<dbReference type="Proteomes" id="UP000030143">
    <property type="component" value="Unassembled WGS sequence"/>
</dbReference>
<accession>A0A0A2KBB7</accession>
<dbReference type="InterPro" id="IPR022190">
    <property type="entry name" value="DUF3716"/>
</dbReference>
<dbReference type="HOGENOM" id="CLU_953462_0_0_1"/>
<dbReference type="EMBL" id="JQFZ01000147">
    <property type="protein sequence ID" value="KGO57392.1"/>
    <property type="molecule type" value="Genomic_DNA"/>
</dbReference>